<evidence type="ECO:0000256" key="3">
    <source>
        <dbReference type="ARBA" id="ARBA00022723"/>
    </source>
</evidence>
<evidence type="ECO:0000256" key="1">
    <source>
        <dbReference type="ARBA" id="ARBA00001954"/>
    </source>
</evidence>
<keyword evidence="5" id="KW-0408">Iron</keyword>
<dbReference type="InterPro" id="IPR004294">
    <property type="entry name" value="Carotenoid_Oase"/>
</dbReference>
<dbReference type="EMBL" id="MN740409">
    <property type="protein sequence ID" value="QHU05196.1"/>
    <property type="molecule type" value="Genomic_DNA"/>
</dbReference>
<dbReference type="Pfam" id="PF03055">
    <property type="entry name" value="RPE65"/>
    <property type="match status" value="1"/>
</dbReference>
<accession>A0A6C0JKB2</accession>
<name>A0A6C0JKB2_9ZZZZ</name>
<evidence type="ECO:0000313" key="6">
    <source>
        <dbReference type="EMBL" id="QHU05196.1"/>
    </source>
</evidence>
<dbReference type="GO" id="GO:0010436">
    <property type="term" value="F:carotenoid dioxygenase activity"/>
    <property type="evidence" value="ECO:0007669"/>
    <property type="project" value="TreeGrafter"/>
</dbReference>
<dbReference type="PANTHER" id="PTHR10543">
    <property type="entry name" value="BETA-CAROTENE DIOXYGENASE"/>
    <property type="match status" value="1"/>
</dbReference>
<dbReference type="PANTHER" id="PTHR10543:SF89">
    <property type="entry name" value="CAROTENOID 9,10(9',10')-CLEAVAGE DIOXYGENASE 1"/>
    <property type="match status" value="1"/>
</dbReference>
<proteinExistence type="inferred from homology"/>
<keyword evidence="3" id="KW-0479">Metal-binding</keyword>
<protein>
    <recommendedName>
        <fullName evidence="7">Dioxygenase</fullName>
    </recommendedName>
</protein>
<evidence type="ECO:0000256" key="4">
    <source>
        <dbReference type="ARBA" id="ARBA00023002"/>
    </source>
</evidence>
<comment type="cofactor">
    <cofactor evidence="1">
        <name>Fe(2+)</name>
        <dbReference type="ChEBI" id="CHEBI:29033"/>
    </cofactor>
</comment>
<dbReference type="AlphaFoldDB" id="A0A6C0JKB2"/>
<comment type="similarity">
    <text evidence="2">Belongs to the carotenoid oxygenase family.</text>
</comment>
<reference evidence="6" key="1">
    <citation type="journal article" date="2020" name="Nature">
        <title>Giant virus diversity and host interactions through global metagenomics.</title>
        <authorList>
            <person name="Schulz F."/>
            <person name="Roux S."/>
            <person name="Paez-Espino D."/>
            <person name="Jungbluth S."/>
            <person name="Walsh D.A."/>
            <person name="Denef V.J."/>
            <person name="McMahon K.D."/>
            <person name="Konstantinidis K.T."/>
            <person name="Eloe-Fadrosh E.A."/>
            <person name="Kyrpides N.C."/>
            <person name="Woyke T."/>
        </authorList>
    </citation>
    <scope>NUCLEOTIDE SEQUENCE</scope>
    <source>
        <strain evidence="6">GVMAG-M-3300027708-5</strain>
    </source>
</reference>
<organism evidence="6">
    <name type="scientific">viral metagenome</name>
    <dbReference type="NCBI Taxonomy" id="1070528"/>
    <lineage>
        <taxon>unclassified sequences</taxon>
        <taxon>metagenomes</taxon>
        <taxon>organismal metagenomes</taxon>
    </lineage>
</organism>
<evidence type="ECO:0008006" key="7">
    <source>
        <dbReference type="Google" id="ProtNLM"/>
    </source>
</evidence>
<sequence length="468" mass="54262">MHLFSPLLILIVGIPLINGFIRFPFGQPFRIANREIKKDIFYELPERQESILKKINGFYGLIGPDIDINNVTNIFDLFTGDGVIQGIFFDNGELTFVKKFVRTDKLLYEEENGRIPNHNVFKILFGLFNKVNALPDLLGLANTAFLQINKKTYALYERDLPYEIDINFENKTIETIGRKQICGISHVSAHTKFNKEKNIIETIDYDITSNSVKYLELTPDLYIKRSKSIKLDYLPVIHDFWTTDNRVILFDSPLQVELTKIIINPMPVFLNPKKNTMIHILDKQTMIVEKYHMGTSAYLFHFANSKENNTHIDIYASFYDSLDFSDLNIKGKYRKVSINKVTKQVSIQKNRIFENLDIEFPILYKNRTIFRSIKNKINNGFIICEDLHIRARIQFTDRFIAGEPAIVTIDGVGQMISFCFHKDNNRCGYLLIINLDTYEQIEIPLLDSINLGFHSIFLPNSDNSTLEP</sequence>
<evidence type="ECO:0000256" key="5">
    <source>
        <dbReference type="ARBA" id="ARBA00023004"/>
    </source>
</evidence>
<dbReference type="GO" id="GO:0046872">
    <property type="term" value="F:metal ion binding"/>
    <property type="evidence" value="ECO:0007669"/>
    <property type="project" value="UniProtKB-KW"/>
</dbReference>
<dbReference type="GO" id="GO:0016121">
    <property type="term" value="P:carotene catabolic process"/>
    <property type="evidence" value="ECO:0007669"/>
    <property type="project" value="TreeGrafter"/>
</dbReference>
<evidence type="ECO:0000256" key="2">
    <source>
        <dbReference type="ARBA" id="ARBA00006787"/>
    </source>
</evidence>
<keyword evidence="4" id="KW-0560">Oxidoreductase</keyword>